<proteinExistence type="predicted"/>
<keyword evidence="1" id="KW-1133">Transmembrane helix</keyword>
<dbReference type="AlphaFoldDB" id="A0A8J4BAW6"/>
<dbReference type="EMBL" id="BNCO01000028">
    <property type="protein sequence ID" value="GIL57556.1"/>
    <property type="molecule type" value="Genomic_DNA"/>
</dbReference>
<feature type="transmembrane region" description="Helical" evidence="1">
    <location>
        <begin position="86"/>
        <end position="104"/>
    </location>
</feature>
<keyword evidence="1" id="KW-0472">Membrane</keyword>
<evidence type="ECO:0000313" key="3">
    <source>
        <dbReference type="Proteomes" id="UP000747399"/>
    </source>
</evidence>
<protein>
    <submittedName>
        <fullName evidence="2">Uncharacterized protein</fullName>
    </submittedName>
</protein>
<comment type="caution">
    <text evidence="2">The sequence shown here is derived from an EMBL/GenBank/DDBJ whole genome shotgun (WGS) entry which is preliminary data.</text>
</comment>
<accession>A0A8J4BAW6</accession>
<keyword evidence="3" id="KW-1185">Reference proteome</keyword>
<name>A0A8J4BAW6_9CHLO</name>
<keyword evidence="1" id="KW-0812">Transmembrane</keyword>
<evidence type="ECO:0000256" key="1">
    <source>
        <dbReference type="SAM" id="Phobius"/>
    </source>
</evidence>
<reference evidence="2" key="1">
    <citation type="journal article" date="2021" name="Proc. Natl. Acad. Sci. U.S.A.">
        <title>Three genomes in the algal genus Volvox reveal the fate of a haploid sex-determining region after a transition to homothallism.</title>
        <authorList>
            <person name="Yamamoto K."/>
            <person name="Hamaji T."/>
            <person name="Kawai-Toyooka H."/>
            <person name="Matsuzaki R."/>
            <person name="Takahashi F."/>
            <person name="Nishimura Y."/>
            <person name="Kawachi M."/>
            <person name="Noguchi H."/>
            <person name="Minakuchi Y."/>
            <person name="Umen J.G."/>
            <person name="Toyoda A."/>
            <person name="Nozaki H."/>
        </authorList>
    </citation>
    <scope>NUCLEOTIDE SEQUENCE</scope>
    <source>
        <strain evidence="2">NIES-3780</strain>
    </source>
</reference>
<dbReference type="Proteomes" id="UP000747399">
    <property type="component" value="Unassembled WGS sequence"/>
</dbReference>
<sequence length="126" mass="13872">MIDLLLCQASKQSILAELSLYTSYTSYTHPTLRKRIYRRFAGASAGQGEMKGADTHDMRQVVIPVRPTTSKPGNEPAKSLGHKDSILVGLGLILFLSFTWIYFVHRMYLNIEPPAPDGGASHPAAL</sequence>
<evidence type="ECO:0000313" key="2">
    <source>
        <dbReference type="EMBL" id="GIL57556.1"/>
    </source>
</evidence>
<organism evidence="2 3">
    <name type="scientific">Volvox africanus</name>
    <dbReference type="NCBI Taxonomy" id="51714"/>
    <lineage>
        <taxon>Eukaryota</taxon>
        <taxon>Viridiplantae</taxon>
        <taxon>Chlorophyta</taxon>
        <taxon>core chlorophytes</taxon>
        <taxon>Chlorophyceae</taxon>
        <taxon>CS clade</taxon>
        <taxon>Chlamydomonadales</taxon>
        <taxon>Volvocaceae</taxon>
        <taxon>Volvox</taxon>
    </lineage>
</organism>
<gene>
    <name evidence="2" type="ORF">Vafri_12762</name>
</gene>